<accession>A0A1S3DBZ3</accession>
<feature type="compositionally biased region" description="Basic residues" evidence="1">
    <location>
        <begin position="427"/>
        <end position="438"/>
    </location>
</feature>
<proteinExistence type="predicted"/>
<dbReference type="AlphaFoldDB" id="A0A1S3DBZ3"/>
<organism evidence="2 3">
    <name type="scientific">Diaphorina citri</name>
    <name type="common">Asian citrus psyllid</name>
    <dbReference type="NCBI Taxonomy" id="121845"/>
    <lineage>
        <taxon>Eukaryota</taxon>
        <taxon>Metazoa</taxon>
        <taxon>Ecdysozoa</taxon>
        <taxon>Arthropoda</taxon>
        <taxon>Hexapoda</taxon>
        <taxon>Insecta</taxon>
        <taxon>Pterygota</taxon>
        <taxon>Neoptera</taxon>
        <taxon>Paraneoptera</taxon>
        <taxon>Hemiptera</taxon>
        <taxon>Sternorrhyncha</taxon>
        <taxon>Psylloidea</taxon>
        <taxon>Psyllidae</taxon>
        <taxon>Diaphorininae</taxon>
        <taxon>Diaphorina</taxon>
    </lineage>
</organism>
<evidence type="ECO:0000313" key="2">
    <source>
        <dbReference type="Proteomes" id="UP000079169"/>
    </source>
</evidence>
<feature type="compositionally biased region" description="Basic and acidic residues" evidence="1">
    <location>
        <begin position="197"/>
        <end position="209"/>
    </location>
</feature>
<evidence type="ECO:0000313" key="3">
    <source>
        <dbReference type="RefSeq" id="XP_008478864.1"/>
    </source>
</evidence>
<feature type="compositionally biased region" description="Acidic residues" evidence="1">
    <location>
        <begin position="410"/>
        <end position="423"/>
    </location>
</feature>
<feature type="compositionally biased region" description="Basic and acidic residues" evidence="1">
    <location>
        <begin position="398"/>
        <end position="409"/>
    </location>
</feature>
<feature type="compositionally biased region" description="Acidic residues" evidence="1">
    <location>
        <begin position="303"/>
        <end position="316"/>
    </location>
</feature>
<sequence length="608" mass="68682">MSEKDVLQKIVEGIDINSEDELEFHDAVDSKTADAGENFKEKEGEQSIEAIVNLNDSPEEENQLLENKQKEDNVDSKRTISTRRNKKDSSNEEETIENIQSLLNTGDELCKAISESTKESHELSDESEITEQVDKSGVFISISSNDNEAYLSEEGNTELTKNPLDPSPEIPQVMLDQLDLKKFPNLKIGESQLSSETKNKKGTEHEKKNNAKLLAELQKRMDLRKAKQTKSQENSKNNNVESDKEEVYTPGMEIPRKRGRPRKVPATPVEPGPVNTKFKLVTEPDSKKGTIKVFAKPVKIKDDSDDSESEVEEEPEVVVPRARSSRKIKLTDKFKTFVAQEKVIKEILSDENDVDNSKIPPLKSFDIKSEPTPKKSTPATPKGKPKSEVQIKLKNTNKGKESTDGKDTETDNEDETENSEEEENQKNRRGRTLRKSAKRANASMKKNDTKPAKKSKKVLMSESELSDGYEVVDDEDMDPDFDDADIRSDLSALSHELDDLINDGLDDDDDLSFNDTQSTNPRTVLEMMQDVFKMMPTWNLHILPNTNTFCIAQIVRGVNGVPSLKKSIEMDLDFNVKVYVHQLHCKKFDGVYDSEDRLIELLQLVDAM</sequence>
<feature type="compositionally biased region" description="Polar residues" evidence="1">
    <location>
        <begin position="229"/>
        <end position="240"/>
    </location>
</feature>
<reference evidence="3" key="1">
    <citation type="submission" date="2025-08" db="UniProtKB">
        <authorList>
            <consortium name="RefSeq"/>
        </authorList>
    </citation>
    <scope>IDENTIFICATION</scope>
</reference>
<gene>
    <name evidence="3" type="primary">LOC103515704</name>
</gene>
<feature type="region of interest" description="Disordered" evidence="1">
    <location>
        <begin position="300"/>
        <end position="325"/>
    </location>
</feature>
<feature type="compositionally biased region" description="Basic and acidic residues" evidence="1">
    <location>
        <begin position="67"/>
        <end position="78"/>
    </location>
</feature>
<feature type="compositionally biased region" description="Acidic residues" evidence="1">
    <location>
        <begin position="464"/>
        <end position="483"/>
    </location>
</feature>
<dbReference type="OMA" id="SCKNEHA"/>
<feature type="region of interest" description="Disordered" evidence="1">
    <location>
        <begin position="54"/>
        <end position="96"/>
    </location>
</feature>
<dbReference type="KEGG" id="dci:103515704"/>
<protein>
    <submittedName>
        <fullName evidence="3">Myb-like protein X</fullName>
    </submittedName>
</protein>
<keyword evidence="2" id="KW-1185">Reference proteome</keyword>
<dbReference type="PaxDb" id="121845-A0A1S3DBZ3"/>
<dbReference type="RefSeq" id="XP_008478864.1">
    <property type="nucleotide sequence ID" value="XM_008480642.3"/>
</dbReference>
<evidence type="ECO:0000256" key="1">
    <source>
        <dbReference type="SAM" id="MobiDB-lite"/>
    </source>
</evidence>
<feature type="region of interest" description="Disordered" evidence="1">
    <location>
        <begin position="185"/>
        <end position="282"/>
    </location>
</feature>
<dbReference type="Proteomes" id="UP000079169">
    <property type="component" value="Unplaced"/>
</dbReference>
<name>A0A1S3DBZ3_DIACI</name>
<feature type="region of interest" description="Disordered" evidence="1">
    <location>
        <begin position="346"/>
        <end position="484"/>
    </location>
</feature>
<dbReference type="GeneID" id="103515704"/>